<evidence type="ECO:0000256" key="4">
    <source>
        <dbReference type="ARBA" id="ARBA00022695"/>
    </source>
</evidence>
<dbReference type="InterPro" id="IPR012337">
    <property type="entry name" value="RNaseH-like_sf"/>
</dbReference>
<dbReference type="OrthoDB" id="6755010at2759"/>
<dbReference type="PANTHER" id="PTHR45861:SF1">
    <property type="entry name" value="DNA POLYMERASE ALPHA CATALYTIC SUBUNIT"/>
    <property type="match status" value="1"/>
</dbReference>
<evidence type="ECO:0000256" key="7">
    <source>
        <dbReference type="ARBA" id="ARBA00022771"/>
    </source>
</evidence>
<dbReference type="GO" id="GO:0003682">
    <property type="term" value="F:chromatin binding"/>
    <property type="evidence" value="ECO:0007669"/>
    <property type="project" value="TreeGrafter"/>
</dbReference>
<comment type="caution">
    <text evidence="17">The sequence shown here is derived from an EMBL/GenBank/DDBJ whole genome shotgun (WGS) entry which is preliminary data.</text>
</comment>
<dbReference type="InterPro" id="IPR023211">
    <property type="entry name" value="DNA_pol_palm_dom_sf"/>
</dbReference>
<feature type="compositionally biased region" description="Basic and acidic residues" evidence="13">
    <location>
        <begin position="1"/>
        <end position="10"/>
    </location>
</feature>
<evidence type="ECO:0000256" key="5">
    <source>
        <dbReference type="ARBA" id="ARBA00022705"/>
    </source>
</evidence>
<dbReference type="GO" id="GO:0003887">
    <property type="term" value="F:DNA-directed DNA polymerase activity"/>
    <property type="evidence" value="ECO:0007669"/>
    <property type="project" value="UniProtKB-KW"/>
</dbReference>
<organism evidence="17 18">
    <name type="scientific">Aphidius gifuensis</name>
    <name type="common">Parasitoid wasp</name>
    <dbReference type="NCBI Taxonomy" id="684658"/>
    <lineage>
        <taxon>Eukaryota</taxon>
        <taxon>Metazoa</taxon>
        <taxon>Ecdysozoa</taxon>
        <taxon>Arthropoda</taxon>
        <taxon>Hexapoda</taxon>
        <taxon>Insecta</taxon>
        <taxon>Pterygota</taxon>
        <taxon>Neoptera</taxon>
        <taxon>Endopterygota</taxon>
        <taxon>Hymenoptera</taxon>
        <taxon>Apocrita</taxon>
        <taxon>Ichneumonoidea</taxon>
        <taxon>Braconidae</taxon>
        <taxon>Aphidiinae</taxon>
        <taxon>Aphidius</taxon>
    </lineage>
</organism>
<feature type="domain" description="DNA-directed DNA polymerase family B multifunctional" evidence="14">
    <location>
        <begin position="629"/>
        <end position="1057"/>
    </location>
</feature>
<dbReference type="CDD" id="cd05532">
    <property type="entry name" value="POLBc_alpha"/>
    <property type="match status" value="1"/>
</dbReference>
<dbReference type="PROSITE" id="PS00116">
    <property type="entry name" value="DNA_POLYMERASE_B"/>
    <property type="match status" value="1"/>
</dbReference>
<dbReference type="InterPro" id="IPR006134">
    <property type="entry name" value="DNA-dir_DNA_pol_B_multi_dom"/>
</dbReference>
<evidence type="ECO:0000256" key="9">
    <source>
        <dbReference type="ARBA" id="ARBA00022932"/>
    </source>
</evidence>
<dbReference type="Pfam" id="PF03104">
    <property type="entry name" value="DNA_pol_B_exo1"/>
    <property type="match status" value="1"/>
</dbReference>
<accession>A0A834XSE8</accession>
<dbReference type="InterPro" id="IPR017964">
    <property type="entry name" value="DNA-dir_DNA_pol_B_CS"/>
</dbReference>
<dbReference type="Gene3D" id="1.10.3200.20">
    <property type="entry name" value="DNA Polymerase alpha, zinc finger"/>
    <property type="match status" value="1"/>
</dbReference>
<dbReference type="InterPro" id="IPR015088">
    <property type="entry name" value="Znf_DNA-dir_DNA_pol_B_alpha"/>
</dbReference>
<dbReference type="GO" id="GO:0006273">
    <property type="term" value="P:lagging strand elongation"/>
    <property type="evidence" value="ECO:0007669"/>
    <property type="project" value="TreeGrafter"/>
</dbReference>
<keyword evidence="11" id="KW-0539">Nucleus</keyword>
<feature type="compositionally biased region" description="Low complexity" evidence="13">
    <location>
        <begin position="11"/>
        <end position="24"/>
    </location>
</feature>
<dbReference type="SUPFAM" id="SSF56672">
    <property type="entry name" value="DNA/RNA polymerases"/>
    <property type="match status" value="1"/>
</dbReference>
<protein>
    <recommendedName>
        <fullName evidence="12">DNA polymerase</fullName>
        <ecNumber evidence="12">2.7.7.7</ecNumber>
    </recommendedName>
</protein>
<keyword evidence="8" id="KW-0862">Zinc</keyword>
<evidence type="ECO:0000256" key="11">
    <source>
        <dbReference type="ARBA" id="ARBA00023242"/>
    </source>
</evidence>
<evidence type="ECO:0000259" key="16">
    <source>
        <dbReference type="Pfam" id="PF08996"/>
    </source>
</evidence>
<proteinExistence type="inferred from homology"/>
<keyword evidence="6" id="KW-0479">Metal-binding</keyword>
<feature type="region of interest" description="Disordered" evidence="13">
    <location>
        <begin position="1"/>
        <end position="37"/>
    </location>
</feature>
<reference evidence="17 18" key="1">
    <citation type="submission" date="2020-08" db="EMBL/GenBank/DDBJ databases">
        <title>Aphidius gifuensis genome sequencing and assembly.</title>
        <authorList>
            <person name="Du Z."/>
        </authorList>
    </citation>
    <scope>NUCLEOTIDE SEQUENCE [LARGE SCALE GENOMIC DNA]</scope>
    <source>
        <strain evidence="17">YNYX2018</strain>
        <tissue evidence="17">Adults</tissue>
    </source>
</reference>
<keyword evidence="4 12" id="KW-0548">Nucleotidyltransferase</keyword>
<dbReference type="GO" id="GO:0003688">
    <property type="term" value="F:DNA replication origin binding"/>
    <property type="evidence" value="ECO:0007669"/>
    <property type="project" value="TreeGrafter"/>
</dbReference>
<dbReference type="GO" id="GO:0000166">
    <property type="term" value="F:nucleotide binding"/>
    <property type="evidence" value="ECO:0007669"/>
    <property type="project" value="InterPro"/>
</dbReference>
<dbReference type="InterPro" id="IPR038256">
    <property type="entry name" value="Pol_alpha_znc_sf"/>
</dbReference>
<dbReference type="GO" id="GO:0008270">
    <property type="term" value="F:zinc ion binding"/>
    <property type="evidence" value="ECO:0007669"/>
    <property type="project" value="UniProtKB-KW"/>
</dbReference>
<keyword evidence="3 12" id="KW-0808">Transferase</keyword>
<gene>
    <name evidence="17" type="ORF">HCN44_002888</name>
</gene>
<keyword evidence="10 12" id="KW-0238">DNA-binding</keyword>
<evidence type="ECO:0000313" key="17">
    <source>
        <dbReference type="EMBL" id="KAF7991326.1"/>
    </source>
</evidence>
<dbReference type="Pfam" id="PF08996">
    <property type="entry name" value="zf-DNA_Pol"/>
    <property type="match status" value="1"/>
</dbReference>
<feature type="domain" description="Zinc finger DNA-directed DNA polymerase family B alpha" evidence="16">
    <location>
        <begin position="1099"/>
        <end position="1283"/>
    </location>
</feature>
<dbReference type="Gene3D" id="1.10.132.60">
    <property type="entry name" value="DNA polymerase family B, C-terminal domain"/>
    <property type="match status" value="1"/>
</dbReference>
<dbReference type="EC" id="2.7.7.7" evidence="12"/>
<dbReference type="Gene3D" id="3.30.70.2820">
    <property type="match status" value="1"/>
</dbReference>
<dbReference type="Pfam" id="PF00136">
    <property type="entry name" value="DNA_pol_B"/>
    <property type="match status" value="1"/>
</dbReference>
<evidence type="ECO:0000256" key="6">
    <source>
        <dbReference type="ARBA" id="ARBA00022723"/>
    </source>
</evidence>
<evidence type="ECO:0000256" key="10">
    <source>
        <dbReference type="ARBA" id="ARBA00023125"/>
    </source>
</evidence>
<dbReference type="InterPro" id="IPR006133">
    <property type="entry name" value="DNA-dir_DNA_pol_B_exonuc"/>
</dbReference>
<dbReference type="Gene3D" id="2.40.50.730">
    <property type="match status" value="1"/>
</dbReference>
<keyword evidence="18" id="KW-1185">Reference proteome</keyword>
<dbReference type="GO" id="GO:1902975">
    <property type="term" value="P:mitotic DNA replication initiation"/>
    <property type="evidence" value="ECO:0007669"/>
    <property type="project" value="InterPro"/>
</dbReference>
<evidence type="ECO:0000256" key="12">
    <source>
        <dbReference type="RuleBase" id="RU000442"/>
    </source>
</evidence>
<feature type="domain" description="DNA-directed DNA polymerase family B exonuclease" evidence="15">
    <location>
        <begin position="320"/>
        <end position="560"/>
    </location>
</feature>
<dbReference type="InterPro" id="IPR043502">
    <property type="entry name" value="DNA/RNA_pol_sf"/>
</dbReference>
<comment type="similarity">
    <text evidence="2 12">Belongs to the DNA polymerase type-B family.</text>
</comment>
<keyword evidence="5 12" id="KW-0235">DNA replication</keyword>
<dbReference type="SUPFAM" id="SSF53098">
    <property type="entry name" value="Ribonuclease H-like"/>
    <property type="match status" value="1"/>
</dbReference>
<dbReference type="GO" id="GO:0005658">
    <property type="term" value="C:alpha DNA polymerase:primase complex"/>
    <property type="evidence" value="ECO:0007669"/>
    <property type="project" value="TreeGrafter"/>
</dbReference>
<evidence type="ECO:0000256" key="8">
    <source>
        <dbReference type="ARBA" id="ARBA00022833"/>
    </source>
</evidence>
<sequence>MLQDLEKEKSSSSSSQKPKLSNNKKIVKNISPTKSDFTDDFDGDICDFTDIDLIEKNALTPLADKPKDTDETKPVDIKFGKVLDSIDEKHLKALMIRKSKTQNSSCINNNNKSTNCSIKSSTIDNSSLLDNNEFEKLVASIDQDKLYAQMINKNSKKMNKIVDEKMTANEEKINIPLIKNNEGEMLLRFYWLDAIEDPQNKPGVVTLFGKIYINKTKTYESCCVIVKNIPRRIYCLPREKVKKNKLNDNEYENNTMEKVYEEWNAEATKRRITNYRCKKILKNYAFDREGTPLQSEYLEVRYPAEFPPIESTYSGETIEHIFNTTVNPLELFLIEREIKGPCWLEIKSPIQTDNFNTWSKYQVNCLKMENINVYNSNDNNNNLNIPYVSMATMNIRTTLNSKTQQNEITMIGLLSNKNYHIDKPPLRPPFDNHCCFVTRPKDTQWPLYARDKIKKFQETTIIFCETEIELLEKFLDKYQSIDPDFIIGYDCGFQFDVLIRRLTNLKIKNWMRTSKLKGTFNVFINGKVNLSRSFCGRAICDVQTAAKEVNLKVRNYDLDTLCSTVLKTKTNTIIDIKPCDCPNFYNEIIKIIGLIKITMMEVNYILSLICEMNIIPLALQITCIAGNVLSRTLNAGRSERNEYLLLHAFHKKDYITPDRKLNIKSSNANSSKAKSAYIGGLVLEPQRGFYDQLVLLMDFNSLYPSIIQEYNLCFSTIPGICYRDNIDPIKDLPNDDVEFGIVPTQIRKLVESRREVKKLLKTPNLTAELKMQYNIRQLALKLTANSMYGCLGASHCRFYAKHLAALVTTKGRDILQNTKALVEKLNYQVIYGDTDSIMINSKIINYDEAYGIAKKIKIEVNKLYKQIELDIDGLFKYMLLLNKKKYAAVSINKLPNGKYQYETEIKGLDVVRRDWCQLACDTGKKIIDHIFMDLTIEEKTCKIRELLNQIANDVNNNKLPLSSYVITKQLSKNPKDYPDNKQPHVAIALRLNKEGGRMWKKDDTVPYIICLDTTTRTPTERAYHIDEFKKNDELKIDIDYYLSCQIIPVAERITQPIPELDGGFLAESLGIKNYKSKNTAKMNQAINNNDDDDNNTDEDDLKKYENCESFKFTCRNTTCGAVNEVRSFMREDNVGLKKPVMLECINKKCKLPPWKYVDVIKNDLQTTIRLKIQRYYGPTIQCQNTECLKICKRFGIGNADKSPTCIKCQKVGMIQEYTAADFYNQLEFYEQLFNSSKEDSTKDQRQLKLNYPVEMINACNSLNQFVENYLKHNAYTAINFDSLYFFTKKKCWDPSSYQKAV</sequence>
<evidence type="ECO:0000259" key="15">
    <source>
        <dbReference type="Pfam" id="PF03104"/>
    </source>
</evidence>
<dbReference type="Gene3D" id="3.90.1600.10">
    <property type="entry name" value="Palm domain of DNA polymerase"/>
    <property type="match status" value="2"/>
</dbReference>
<dbReference type="PRINTS" id="PR00106">
    <property type="entry name" value="DNAPOLB"/>
</dbReference>
<dbReference type="PANTHER" id="PTHR45861">
    <property type="entry name" value="DNA POLYMERASE ALPHA CATALYTIC SUBUNIT"/>
    <property type="match status" value="1"/>
</dbReference>
<dbReference type="Gene3D" id="3.30.420.10">
    <property type="entry name" value="Ribonuclease H-like superfamily/Ribonuclease H"/>
    <property type="match status" value="1"/>
</dbReference>
<keyword evidence="9 12" id="KW-0239">DNA-directed DNA polymerase</keyword>
<dbReference type="InterPro" id="IPR036397">
    <property type="entry name" value="RNaseH_sf"/>
</dbReference>
<comment type="subcellular location">
    <subcellularLocation>
        <location evidence="1">Nucleus</location>
    </subcellularLocation>
</comment>
<keyword evidence="7" id="KW-0863">Zinc-finger</keyword>
<evidence type="ECO:0000259" key="14">
    <source>
        <dbReference type="Pfam" id="PF00136"/>
    </source>
</evidence>
<comment type="catalytic activity">
    <reaction evidence="12">
        <text>DNA(n) + a 2'-deoxyribonucleoside 5'-triphosphate = DNA(n+1) + diphosphate</text>
        <dbReference type="Rhea" id="RHEA:22508"/>
        <dbReference type="Rhea" id="RHEA-COMP:17339"/>
        <dbReference type="Rhea" id="RHEA-COMP:17340"/>
        <dbReference type="ChEBI" id="CHEBI:33019"/>
        <dbReference type="ChEBI" id="CHEBI:61560"/>
        <dbReference type="ChEBI" id="CHEBI:173112"/>
        <dbReference type="EC" id="2.7.7.7"/>
    </reaction>
</comment>
<dbReference type="CDD" id="cd05776">
    <property type="entry name" value="DNA_polB_alpha_exo"/>
    <property type="match status" value="1"/>
</dbReference>
<evidence type="ECO:0000256" key="13">
    <source>
        <dbReference type="SAM" id="MobiDB-lite"/>
    </source>
</evidence>
<dbReference type="Proteomes" id="UP000639338">
    <property type="component" value="Unassembled WGS sequence"/>
</dbReference>
<dbReference type="InterPro" id="IPR042087">
    <property type="entry name" value="DNA_pol_B_thumb"/>
</dbReference>
<evidence type="ECO:0000313" key="18">
    <source>
        <dbReference type="Proteomes" id="UP000639338"/>
    </source>
</evidence>
<dbReference type="GO" id="GO:0006272">
    <property type="term" value="P:leading strand elongation"/>
    <property type="evidence" value="ECO:0007669"/>
    <property type="project" value="TreeGrafter"/>
</dbReference>
<evidence type="ECO:0000256" key="1">
    <source>
        <dbReference type="ARBA" id="ARBA00004123"/>
    </source>
</evidence>
<dbReference type="SMART" id="SM00486">
    <property type="entry name" value="POLBc"/>
    <property type="match status" value="1"/>
</dbReference>
<evidence type="ECO:0000256" key="2">
    <source>
        <dbReference type="ARBA" id="ARBA00005755"/>
    </source>
</evidence>
<name>A0A834XSE8_APHGI</name>
<evidence type="ECO:0000256" key="3">
    <source>
        <dbReference type="ARBA" id="ARBA00022679"/>
    </source>
</evidence>
<dbReference type="InterPro" id="IPR045846">
    <property type="entry name" value="POLBc_alpha"/>
</dbReference>
<dbReference type="EMBL" id="JACMRX010000004">
    <property type="protein sequence ID" value="KAF7991326.1"/>
    <property type="molecule type" value="Genomic_DNA"/>
</dbReference>
<dbReference type="InterPro" id="IPR006172">
    <property type="entry name" value="DNA-dir_DNA_pol_B"/>
</dbReference>
<dbReference type="GO" id="GO:0003697">
    <property type="term" value="F:single-stranded DNA binding"/>
    <property type="evidence" value="ECO:0007669"/>
    <property type="project" value="TreeGrafter"/>
</dbReference>
<dbReference type="NCBIfam" id="TIGR00592">
    <property type="entry name" value="pol2"/>
    <property type="match status" value="1"/>
</dbReference>